<feature type="domain" description="Thioredoxin" evidence="2">
    <location>
        <begin position="2"/>
        <end position="139"/>
    </location>
</feature>
<name>A0ABW5L179_9SPHI</name>
<feature type="signal peptide" evidence="1">
    <location>
        <begin position="1"/>
        <end position="19"/>
    </location>
</feature>
<protein>
    <submittedName>
        <fullName evidence="3">Thioredoxin family protein</fullName>
    </submittedName>
</protein>
<dbReference type="Pfam" id="PF13899">
    <property type="entry name" value="Thioredoxin_7"/>
    <property type="match status" value="1"/>
</dbReference>
<evidence type="ECO:0000256" key="1">
    <source>
        <dbReference type="SAM" id="SignalP"/>
    </source>
</evidence>
<comment type="caution">
    <text evidence="3">The sequence shown here is derived from an EMBL/GenBank/DDBJ whole genome shotgun (WGS) entry which is preliminary data.</text>
</comment>
<dbReference type="SUPFAM" id="SSF52833">
    <property type="entry name" value="Thioredoxin-like"/>
    <property type="match status" value="1"/>
</dbReference>
<keyword evidence="1" id="KW-0732">Signal</keyword>
<proteinExistence type="predicted"/>
<evidence type="ECO:0000259" key="2">
    <source>
        <dbReference type="PROSITE" id="PS51352"/>
    </source>
</evidence>
<dbReference type="RefSeq" id="WP_210353334.1">
    <property type="nucleotide sequence ID" value="NZ_JAEQMU010000001.1"/>
</dbReference>
<sequence length="398" mass="44861">MNRIIFSLVFFVACTVVQAQEAINFQKISLSEAKAQAKASGKLIFIDGYTSWCAPCKWMEGNVFNQAAAAKFYNDNFINIKFDCEVGEGIDVAKQYNIRSFPTYLFLDTEGELMYRSQSRMEIQEFIAEGKRALDTDFQIPTIRARYETGERSPSFLAAYITTMTKVDPASTAEAKSALDEIADPSFLKSEAGWNIIELFGQSPKDKYGKFFMDNRPYFKGILSAEAFEKKEAHLMKYAMYDYIRTKDEAQFKEGLAYFSSKTDEASQVDAAMFKVEWIGAHGTDKEFIDYTNQLRKGLFKQEDERLSFIARRYSGKYGAGKEPSAKVLKQSYVLAKQAVTLNENSYSNQGTFAEICITLKKKKEAVKAAEAARALAELETSKIVKIADALLARAQAI</sequence>
<organism evidence="3 4">
    <name type="scientific">Sphingobacterium tabacisoli</name>
    <dbReference type="NCBI Taxonomy" id="2044855"/>
    <lineage>
        <taxon>Bacteria</taxon>
        <taxon>Pseudomonadati</taxon>
        <taxon>Bacteroidota</taxon>
        <taxon>Sphingobacteriia</taxon>
        <taxon>Sphingobacteriales</taxon>
        <taxon>Sphingobacteriaceae</taxon>
        <taxon>Sphingobacterium</taxon>
    </lineage>
</organism>
<dbReference type="Gene3D" id="3.40.30.10">
    <property type="entry name" value="Glutaredoxin"/>
    <property type="match status" value="1"/>
</dbReference>
<feature type="chain" id="PRO_5046480197" evidence="1">
    <location>
        <begin position="20"/>
        <end position="398"/>
    </location>
</feature>
<accession>A0ABW5L179</accession>
<evidence type="ECO:0000313" key="4">
    <source>
        <dbReference type="Proteomes" id="UP001597440"/>
    </source>
</evidence>
<dbReference type="InterPro" id="IPR013766">
    <property type="entry name" value="Thioredoxin_domain"/>
</dbReference>
<evidence type="ECO:0000313" key="3">
    <source>
        <dbReference type="EMBL" id="MFD2554954.1"/>
    </source>
</evidence>
<dbReference type="Proteomes" id="UP001597440">
    <property type="component" value="Unassembled WGS sequence"/>
</dbReference>
<keyword evidence="4" id="KW-1185">Reference proteome</keyword>
<dbReference type="EMBL" id="JBHULD010000014">
    <property type="protein sequence ID" value="MFD2554954.1"/>
    <property type="molecule type" value="Genomic_DNA"/>
</dbReference>
<dbReference type="InterPro" id="IPR036249">
    <property type="entry name" value="Thioredoxin-like_sf"/>
</dbReference>
<reference evidence="4" key="1">
    <citation type="journal article" date="2019" name="Int. J. Syst. Evol. Microbiol.">
        <title>The Global Catalogue of Microorganisms (GCM) 10K type strain sequencing project: providing services to taxonomists for standard genome sequencing and annotation.</title>
        <authorList>
            <consortium name="The Broad Institute Genomics Platform"/>
            <consortium name="The Broad Institute Genome Sequencing Center for Infectious Disease"/>
            <person name="Wu L."/>
            <person name="Ma J."/>
        </authorList>
    </citation>
    <scope>NUCLEOTIDE SEQUENCE [LARGE SCALE GENOMIC DNA]</scope>
    <source>
        <strain evidence="4">KCTC 52298</strain>
    </source>
</reference>
<gene>
    <name evidence="3" type="ORF">ACFSQW_11175</name>
</gene>
<dbReference type="PROSITE" id="PS51352">
    <property type="entry name" value="THIOREDOXIN_2"/>
    <property type="match status" value="1"/>
</dbReference>